<keyword evidence="1" id="KW-1133">Transmembrane helix</keyword>
<organism evidence="2 3">
    <name type="scientific">Kiloniella spongiae</name>
    <dbReference type="NCBI Taxonomy" id="1489064"/>
    <lineage>
        <taxon>Bacteria</taxon>
        <taxon>Pseudomonadati</taxon>
        <taxon>Pseudomonadota</taxon>
        <taxon>Alphaproteobacteria</taxon>
        <taxon>Rhodospirillales</taxon>
        <taxon>Kiloniellaceae</taxon>
        <taxon>Kiloniella</taxon>
    </lineage>
</organism>
<feature type="transmembrane region" description="Helical" evidence="1">
    <location>
        <begin position="52"/>
        <end position="77"/>
    </location>
</feature>
<gene>
    <name evidence="2" type="ORF">WH96_01170</name>
</gene>
<evidence type="ECO:0000313" key="3">
    <source>
        <dbReference type="Proteomes" id="UP000035444"/>
    </source>
</evidence>
<keyword evidence="1" id="KW-0812">Transmembrane</keyword>
<sequence length="85" mass="9634">MIIIAITLFILSILWYGLDGFPYALVITFLSITIGMQLSIKALERLPPLVEYFIECFLVWACLLCLIFIGKFVIAFLNLSIITTT</sequence>
<evidence type="ECO:0000256" key="1">
    <source>
        <dbReference type="SAM" id="Phobius"/>
    </source>
</evidence>
<reference evidence="2 3" key="1">
    <citation type="submission" date="2015-03" db="EMBL/GenBank/DDBJ databases">
        <title>Genome Sequence of Kiloniella spongiae MEBiC09566, isolated from a marine sponge.</title>
        <authorList>
            <person name="Shao Z."/>
            <person name="Wang L."/>
            <person name="Li X."/>
        </authorList>
    </citation>
    <scope>NUCLEOTIDE SEQUENCE [LARGE SCALE GENOMIC DNA]</scope>
    <source>
        <strain evidence="2 3">MEBiC09566</strain>
    </source>
</reference>
<proteinExistence type="predicted"/>
<comment type="caution">
    <text evidence="2">The sequence shown here is derived from an EMBL/GenBank/DDBJ whole genome shotgun (WGS) entry which is preliminary data.</text>
</comment>
<evidence type="ECO:0000313" key="2">
    <source>
        <dbReference type="EMBL" id="KLN62175.1"/>
    </source>
</evidence>
<dbReference type="EMBL" id="LAQL01000002">
    <property type="protein sequence ID" value="KLN62175.1"/>
    <property type="molecule type" value="Genomic_DNA"/>
</dbReference>
<dbReference type="Proteomes" id="UP000035444">
    <property type="component" value="Unassembled WGS sequence"/>
</dbReference>
<feature type="transmembrane region" description="Helical" evidence="1">
    <location>
        <begin position="20"/>
        <end position="40"/>
    </location>
</feature>
<keyword evidence="1" id="KW-0472">Membrane</keyword>
<dbReference type="AlphaFoldDB" id="A0A0H2MZT2"/>
<accession>A0A0H2MZT2</accession>
<protein>
    <submittedName>
        <fullName evidence="2">Uncharacterized protein</fullName>
    </submittedName>
</protein>
<name>A0A0H2MZT2_9PROT</name>
<keyword evidence="3" id="KW-1185">Reference proteome</keyword>